<dbReference type="NCBIfam" id="TIGR00756">
    <property type="entry name" value="PPR"/>
    <property type="match status" value="8"/>
</dbReference>
<dbReference type="FunFam" id="1.25.40.10:FF:000842">
    <property type="entry name" value="Pentatricopeptide repeat-containing protein mitochondrial"/>
    <property type="match status" value="1"/>
</dbReference>
<proteinExistence type="inferred from homology"/>
<name>A0AAV8BW80_9POAL</name>
<dbReference type="EMBL" id="JAMFTS010000005">
    <property type="protein sequence ID" value="KAJ4747451.1"/>
    <property type="molecule type" value="Genomic_DNA"/>
</dbReference>
<evidence type="ECO:0000256" key="3">
    <source>
        <dbReference type="ARBA" id="ARBA00022946"/>
    </source>
</evidence>
<dbReference type="FunFam" id="1.25.40.10:FF:000125">
    <property type="entry name" value="Pentatricopeptide repeat-containing protein"/>
    <property type="match status" value="1"/>
</dbReference>
<dbReference type="AlphaFoldDB" id="A0AAV8BW80"/>
<dbReference type="PANTHER" id="PTHR47925:SF91">
    <property type="entry name" value="PENTACOTRIPEPTIDE-REPEAT REGION OF PRORP DOMAIN-CONTAINING PROTEIN"/>
    <property type="match status" value="1"/>
</dbReference>
<evidence type="ECO:0000313" key="5">
    <source>
        <dbReference type="EMBL" id="KAJ4747451.1"/>
    </source>
</evidence>
<dbReference type="Pfam" id="PF01535">
    <property type="entry name" value="PPR"/>
    <property type="match status" value="6"/>
</dbReference>
<dbReference type="PROSITE" id="PS51375">
    <property type="entry name" value="PPR"/>
    <property type="match status" value="5"/>
</dbReference>
<dbReference type="FunFam" id="1.25.40.10:FF:000333">
    <property type="entry name" value="Pentatricopeptide repeat-containing protein"/>
    <property type="match status" value="1"/>
</dbReference>
<reference evidence="5" key="1">
    <citation type="submission" date="2022-08" db="EMBL/GenBank/DDBJ databases">
        <authorList>
            <person name="Marques A."/>
        </authorList>
    </citation>
    <scope>NUCLEOTIDE SEQUENCE</scope>
    <source>
        <strain evidence="5">RhyPub2mFocal</strain>
        <tissue evidence="5">Leaves</tissue>
    </source>
</reference>
<organism evidence="5 6">
    <name type="scientific">Rhynchospora pubera</name>
    <dbReference type="NCBI Taxonomy" id="906938"/>
    <lineage>
        <taxon>Eukaryota</taxon>
        <taxon>Viridiplantae</taxon>
        <taxon>Streptophyta</taxon>
        <taxon>Embryophyta</taxon>
        <taxon>Tracheophyta</taxon>
        <taxon>Spermatophyta</taxon>
        <taxon>Magnoliopsida</taxon>
        <taxon>Liliopsida</taxon>
        <taxon>Poales</taxon>
        <taxon>Cyperaceae</taxon>
        <taxon>Cyperoideae</taxon>
        <taxon>Rhynchosporeae</taxon>
        <taxon>Rhynchospora</taxon>
    </lineage>
</organism>
<gene>
    <name evidence="5" type="ORF">LUZ62_081856</name>
</gene>
<evidence type="ECO:0000313" key="6">
    <source>
        <dbReference type="Proteomes" id="UP001140206"/>
    </source>
</evidence>
<keyword evidence="2" id="KW-0677">Repeat</keyword>
<feature type="repeat" description="PPR" evidence="4">
    <location>
        <begin position="146"/>
        <end position="180"/>
    </location>
</feature>
<dbReference type="InterPro" id="IPR011990">
    <property type="entry name" value="TPR-like_helical_dom_sf"/>
</dbReference>
<dbReference type="InterPro" id="IPR002885">
    <property type="entry name" value="PPR_rpt"/>
</dbReference>
<comment type="caution">
    <text evidence="5">The sequence shown here is derived from an EMBL/GenBank/DDBJ whole genome shotgun (WGS) entry which is preliminary data.</text>
</comment>
<evidence type="ECO:0000256" key="1">
    <source>
        <dbReference type="ARBA" id="ARBA00006643"/>
    </source>
</evidence>
<accession>A0AAV8BW80</accession>
<feature type="repeat" description="PPR" evidence="4">
    <location>
        <begin position="239"/>
        <end position="273"/>
    </location>
</feature>
<feature type="repeat" description="PPR" evidence="4">
    <location>
        <begin position="22"/>
        <end position="56"/>
    </location>
</feature>
<dbReference type="Pfam" id="PF13041">
    <property type="entry name" value="PPR_2"/>
    <property type="match status" value="3"/>
</dbReference>
<dbReference type="GO" id="GO:0048731">
    <property type="term" value="P:system development"/>
    <property type="evidence" value="ECO:0007669"/>
    <property type="project" value="UniProtKB-ARBA"/>
</dbReference>
<feature type="repeat" description="PPR" evidence="4">
    <location>
        <begin position="340"/>
        <end position="374"/>
    </location>
</feature>
<dbReference type="Pfam" id="PF20431">
    <property type="entry name" value="E_motif"/>
    <property type="match status" value="1"/>
</dbReference>
<feature type="repeat" description="PPR" evidence="4">
    <location>
        <begin position="84"/>
        <end position="118"/>
    </location>
</feature>
<dbReference type="Gene3D" id="1.25.40.10">
    <property type="entry name" value="Tetratricopeptide repeat domain"/>
    <property type="match status" value="5"/>
</dbReference>
<evidence type="ECO:0000256" key="4">
    <source>
        <dbReference type="PROSITE-ProRule" id="PRU00708"/>
    </source>
</evidence>
<dbReference type="InterPro" id="IPR046848">
    <property type="entry name" value="E_motif"/>
</dbReference>
<evidence type="ECO:0000256" key="2">
    <source>
        <dbReference type="ARBA" id="ARBA00022737"/>
    </source>
</evidence>
<dbReference type="Proteomes" id="UP001140206">
    <property type="component" value="Chromosome 5"/>
</dbReference>
<comment type="similarity">
    <text evidence="1">Belongs to the PPR family. PCMP-H subfamily.</text>
</comment>
<protein>
    <submittedName>
        <fullName evidence="5">Pentatricopeptide repeat-containing protein</fullName>
    </submittedName>
</protein>
<keyword evidence="6" id="KW-1185">Reference proteome</keyword>
<dbReference type="PANTHER" id="PTHR47925">
    <property type="entry name" value="OS01G0913400 PROTEIN-RELATED"/>
    <property type="match status" value="1"/>
</dbReference>
<keyword evidence="3" id="KW-0809">Transit peptide</keyword>
<sequence>MPNLSNLRALPRVYKYSLSSLQIHAQNTKISAFGRAGNLKAARKVFDEMSERDVVSWNAILTAHWKNRDLEGSKRVFDAIPERDILSWNSIITGCIENAEPEQAFEYFASMPERNIASWNAMLCGFLRYGCFDKSERLFKDMPEKNVISYTAMVDGYMRRKEIKKAHELFDKMPKRNAVSWAVMVSGYVENDMFDDAKKLFDLMPQKNLVACTAMITGYCKKGMVAYARKIFGLIQDKDIVSWNAMLAGYAQNGHFEEALKLHIQMVQAGVKPDHATLISSLTACSSLALLQQGRIIHAIAIKTMLNSYTPLCNALITMYSKCGSMNDSELVFCGIRCRGLVSYNTIIAAYAQHGNYLNVITFFKEMEQNGIDPDETTFLGLLSACGHVGKVKDSLKWFDLMVSKYNLTPQSEHYGCIVDILSRSGELEKASTYIKKMSNTAENAGWGSLLGACKTHSNVELGELAANNILKLDSQSSGAYVMLSNIYASAGMWGAVNKVRRLMREKGVKKLPGYSWLEIGKKVHWFTVGDASHPEMEDIVGELHRVTSHMKLCKEVDVGLEGQTKKKEKDRKIKQNNLLESRMAFSYTYSKGNSKQTKLSLQLEYMHTQ</sequence>